<evidence type="ECO:0000256" key="8">
    <source>
        <dbReference type="ARBA" id="ARBA00022692"/>
    </source>
</evidence>
<dbReference type="Pfam" id="PF17202">
    <property type="entry name" value="sCache_3_3"/>
    <property type="match status" value="1"/>
</dbReference>
<organism evidence="15 16">
    <name type="scientific">Vibrio albus</name>
    <dbReference type="NCBI Taxonomy" id="2200953"/>
    <lineage>
        <taxon>Bacteria</taxon>
        <taxon>Pseudomonadati</taxon>
        <taxon>Pseudomonadota</taxon>
        <taxon>Gammaproteobacteria</taxon>
        <taxon>Vibrionales</taxon>
        <taxon>Vibrionaceae</taxon>
        <taxon>Vibrio</taxon>
    </lineage>
</organism>
<dbReference type="GO" id="GO:0005886">
    <property type="term" value="C:plasma membrane"/>
    <property type="evidence" value="ECO:0007669"/>
    <property type="project" value="UniProtKB-SubCell"/>
</dbReference>
<dbReference type="SUPFAM" id="SSF103190">
    <property type="entry name" value="Sensory domain-like"/>
    <property type="match status" value="1"/>
</dbReference>
<dbReference type="RefSeq" id="WP_109319465.1">
    <property type="nucleotide sequence ID" value="NZ_QFWT01000003.1"/>
</dbReference>
<evidence type="ECO:0000256" key="10">
    <source>
        <dbReference type="ARBA" id="ARBA00022989"/>
    </source>
</evidence>
<keyword evidence="16" id="KW-1185">Reference proteome</keyword>
<feature type="transmembrane region" description="Helical" evidence="12">
    <location>
        <begin position="25"/>
        <end position="48"/>
    </location>
</feature>
<comment type="catalytic activity">
    <reaction evidence="1">
        <text>ATP + protein L-histidine = ADP + protein N-phospho-L-histidine.</text>
        <dbReference type="EC" id="2.7.13.3"/>
    </reaction>
</comment>
<proteinExistence type="predicted"/>
<dbReference type="PRINTS" id="PR00344">
    <property type="entry name" value="BCTRLSENSOR"/>
</dbReference>
<evidence type="ECO:0000313" key="15">
    <source>
        <dbReference type="EMBL" id="PWI34214.1"/>
    </source>
</evidence>
<dbReference type="GO" id="GO:0000155">
    <property type="term" value="F:phosphorelay sensor kinase activity"/>
    <property type="evidence" value="ECO:0007669"/>
    <property type="project" value="InterPro"/>
</dbReference>
<name>A0A2U3BBV7_9VIBR</name>
<dbReference type="InterPro" id="IPR005467">
    <property type="entry name" value="His_kinase_dom"/>
</dbReference>
<evidence type="ECO:0000259" key="13">
    <source>
        <dbReference type="PROSITE" id="PS50109"/>
    </source>
</evidence>
<keyword evidence="8 12" id="KW-0812">Transmembrane</keyword>
<evidence type="ECO:0000256" key="7">
    <source>
        <dbReference type="ARBA" id="ARBA00022679"/>
    </source>
</evidence>
<dbReference type="Gene3D" id="3.30.565.10">
    <property type="entry name" value="Histidine kinase-like ATPase, C-terminal domain"/>
    <property type="match status" value="1"/>
</dbReference>
<dbReference type="Gene3D" id="6.10.340.10">
    <property type="match status" value="1"/>
</dbReference>
<dbReference type="PROSITE" id="PS50885">
    <property type="entry name" value="HAMP"/>
    <property type="match status" value="1"/>
</dbReference>
<dbReference type="InterPro" id="IPR036097">
    <property type="entry name" value="HisK_dim/P_sf"/>
</dbReference>
<dbReference type="InterPro" id="IPR003594">
    <property type="entry name" value="HATPase_dom"/>
</dbReference>
<dbReference type="SUPFAM" id="SSF47384">
    <property type="entry name" value="Homodimeric domain of signal transducing histidine kinase"/>
    <property type="match status" value="1"/>
</dbReference>
<dbReference type="SUPFAM" id="SSF55874">
    <property type="entry name" value="ATPase domain of HSP90 chaperone/DNA topoisomerase II/histidine kinase"/>
    <property type="match status" value="1"/>
</dbReference>
<gene>
    <name evidence="15" type="ORF">DI392_08060</name>
</gene>
<dbReference type="PANTHER" id="PTHR43065:SF22">
    <property type="entry name" value="HISTIDINE KINASE"/>
    <property type="match status" value="1"/>
</dbReference>
<keyword evidence="9 15" id="KW-0418">Kinase</keyword>
<evidence type="ECO:0000256" key="3">
    <source>
        <dbReference type="ARBA" id="ARBA00004651"/>
    </source>
</evidence>
<dbReference type="Pfam" id="PF00512">
    <property type="entry name" value="HisKA"/>
    <property type="match status" value="1"/>
</dbReference>
<evidence type="ECO:0000256" key="9">
    <source>
        <dbReference type="ARBA" id="ARBA00022777"/>
    </source>
</evidence>
<dbReference type="PROSITE" id="PS50109">
    <property type="entry name" value="HIS_KIN"/>
    <property type="match status" value="1"/>
</dbReference>
<dbReference type="InterPro" id="IPR003660">
    <property type="entry name" value="HAMP_dom"/>
</dbReference>
<dbReference type="InterPro" id="IPR003661">
    <property type="entry name" value="HisK_dim/P_dom"/>
</dbReference>
<keyword evidence="11 12" id="KW-0472">Membrane</keyword>
<dbReference type="CDD" id="cd00082">
    <property type="entry name" value="HisKA"/>
    <property type="match status" value="1"/>
</dbReference>
<dbReference type="AlphaFoldDB" id="A0A2U3BBV7"/>
<sequence length="671" mass="75942">MENLFGLVSPRNLAYKIKTKVRYRLLFLTSMPIFITMFALVMITIYWATHYTWQNALDDVSERLKTAEIYVSHLHESQNIEVTTFEASYSFRQKLRASLYDVDELNSWLKSRSTNDSNVCLRWRNPKSVSSGLSDISSGKGAFYQVLSKDELQAECPELAKKASVAVFNEQREEERALVSRIIYPVYDENRELRGYLDSIHLINNNQKIVDDIKELVYPDIGLKTANTGAVTIFLEDLRISTNVPLNEGEPARKAVGTRVSQRVKHTVLERGESYLDRAYVHNAWYVSAYIPLRDINSNIVGMLYVGHQIWPLIEAYIINLGEIALMVFLVLLISGYIVHFGTRDLFHPIEKISSVVKGVQNGKVKRIGNLQLSDKHELAELARQFDQMLDQLDFRNQQIKQAAAQLETKVAERTASLHEKTEQLEHHITLLNQTRDKLIVSEKLAALGQLTAGIAHEINNPVAVILGNAELIQMELGEDATDVNEELTVIFEQVRRIRNITQSLLQYSRNRGKDEVYSLQDINSIVAESITLVKTGSKKKNVSFITNYSATALVECSRNQLLQVLINLQVNAVQAMGSKGTIYISTENWVEESVQKGGIIHIEDEGNGIRKEDIPKVFDPFYTTKTEGTGLGLSVSQGLLHRIGAEIHVESEHGKGARFSLYLRREAIFS</sequence>
<reference evidence="15 16" key="1">
    <citation type="submission" date="2018-05" db="EMBL/GenBank/DDBJ databases">
        <title>Vibrio limimaris sp. nov., isolated from marine sediment.</title>
        <authorList>
            <person name="Li C.-M."/>
        </authorList>
    </citation>
    <scope>NUCLEOTIDE SEQUENCE [LARGE SCALE GENOMIC DNA]</scope>
    <source>
        <strain evidence="15 16">E4404</strain>
    </source>
</reference>
<comment type="caution">
    <text evidence="15">The sequence shown here is derived from an EMBL/GenBank/DDBJ whole genome shotgun (WGS) entry which is preliminary data.</text>
</comment>
<keyword evidence="6" id="KW-0597">Phosphoprotein</keyword>
<dbReference type="Proteomes" id="UP000245362">
    <property type="component" value="Unassembled WGS sequence"/>
</dbReference>
<keyword evidence="7" id="KW-0808">Transferase</keyword>
<dbReference type="InterPro" id="IPR036890">
    <property type="entry name" value="HATPase_C_sf"/>
</dbReference>
<dbReference type="EMBL" id="QFWT01000003">
    <property type="protein sequence ID" value="PWI34214.1"/>
    <property type="molecule type" value="Genomic_DNA"/>
</dbReference>
<dbReference type="InterPro" id="IPR029151">
    <property type="entry name" value="Sensor-like_sf"/>
</dbReference>
<dbReference type="Pfam" id="PF02518">
    <property type="entry name" value="HATPase_c"/>
    <property type="match status" value="1"/>
</dbReference>
<dbReference type="Gene3D" id="1.10.287.130">
    <property type="match status" value="1"/>
</dbReference>
<keyword evidence="5" id="KW-1003">Cell membrane</keyword>
<evidence type="ECO:0000313" key="16">
    <source>
        <dbReference type="Proteomes" id="UP000245362"/>
    </source>
</evidence>
<dbReference type="EC" id="2.7.13.3" evidence="4"/>
<keyword evidence="10 12" id="KW-1133">Transmembrane helix</keyword>
<protein>
    <recommendedName>
        <fullName evidence="4">histidine kinase</fullName>
        <ecNumber evidence="4">2.7.13.3</ecNumber>
    </recommendedName>
</protein>
<dbReference type="SMART" id="SM00388">
    <property type="entry name" value="HisKA"/>
    <property type="match status" value="1"/>
</dbReference>
<dbReference type="PANTHER" id="PTHR43065">
    <property type="entry name" value="SENSOR HISTIDINE KINASE"/>
    <property type="match status" value="1"/>
</dbReference>
<accession>A0A2U3BBV7</accession>
<evidence type="ECO:0000259" key="14">
    <source>
        <dbReference type="PROSITE" id="PS50885"/>
    </source>
</evidence>
<feature type="transmembrane region" description="Helical" evidence="12">
    <location>
        <begin position="317"/>
        <end position="339"/>
    </location>
</feature>
<evidence type="ECO:0000256" key="11">
    <source>
        <dbReference type="ARBA" id="ARBA00023136"/>
    </source>
</evidence>
<evidence type="ECO:0000256" key="2">
    <source>
        <dbReference type="ARBA" id="ARBA00004533"/>
    </source>
</evidence>
<feature type="domain" description="HAMP" evidence="14">
    <location>
        <begin position="344"/>
        <end position="398"/>
    </location>
</feature>
<dbReference type="InterPro" id="IPR033463">
    <property type="entry name" value="sCache_3"/>
</dbReference>
<evidence type="ECO:0000256" key="6">
    <source>
        <dbReference type="ARBA" id="ARBA00022553"/>
    </source>
</evidence>
<comment type="subcellular location">
    <subcellularLocation>
        <location evidence="2">Cell inner membrane</location>
    </subcellularLocation>
    <subcellularLocation>
        <location evidence="3">Cell membrane</location>
        <topology evidence="3">Multi-pass membrane protein</topology>
    </subcellularLocation>
</comment>
<evidence type="ECO:0000256" key="1">
    <source>
        <dbReference type="ARBA" id="ARBA00000085"/>
    </source>
</evidence>
<dbReference type="SMART" id="SM00387">
    <property type="entry name" value="HATPase_c"/>
    <property type="match status" value="1"/>
</dbReference>
<evidence type="ECO:0000256" key="4">
    <source>
        <dbReference type="ARBA" id="ARBA00012438"/>
    </source>
</evidence>
<evidence type="ECO:0000256" key="12">
    <source>
        <dbReference type="SAM" id="Phobius"/>
    </source>
</evidence>
<dbReference type="OrthoDB" id="9772100at2"/>
<dbReference type="InterPro" id="IPR004358">
    <property type="entry name" value="Sig_transdc_His_kin-like_C"/>
</dbReference>
<feature type="domain" description="Histidine kinase" evidence="13">
    <location>
        <begin position="454"/>
        <end position="668"/>
    </location>
</feature>
<evidence type="ECO:0000256" key="5">
    <source>
        <dbReference type="ARBA" id="ARBA00022475"/>
    </source>
</evidence>